<dbReference type="GO" id="GO:0016747">
    <property type="term" value="F:acyltransferase activity, transferring groups other than amino-acyl groups"/>
    <property type="evidence" value="ECO:0007669"/>
    <property type="project" value="InterPro"/>
</dbReference>
<evidence type="ECO:0000256" key="1">
    <source>
        <dbReference type="ARBA" id="ARBA00022679"/>
    </source>
</evidence>
<protein>
    <submittedName>
        <fullName evidence="4">Unannotated protein</fullName>
    </submittedName>
</protein>
<dbReference type="SUPFAM" id="SSF55729">
    <property type="entry name" value="Acyl-CoA N-acyltransferases (Nat)"/>
    <property type="match status" value="1"/>
</dbReference>
<evidence type="ECO:0000313" key="4">
    <source>
        <dbReference type="EMBL" id="CAB4648436.1"/>
    </source>
</evidence>
<dbReference type="InterPro" id="IPR000182">
    <property type="entry name" value="GNAT_dom"/>
</dbReference>
<dbReference type="PROSITE" id="PS51186">
    <property type="entry name" value="GNAT"/>
    <property type="match status" value="1"/>
</dbReference>
<dbReference type="Pfam" id="PF00583">
    <property type="entry name" value="Acetyltransf_1"/>
    <property type="match status" value="1"/>
</dbReference>
<reference evidence="4" key="1">
    <citation type="submission" date="2020-05" db="EMBL/GenBank/DDBJ databases">
        <authorList>
            <person name="Chiriac C."/>
            <person name="Salcher M."/>
            <person name="Ghai R."/>
            <person name="Kavagutti S V."/>
        </authorList>
    </citation>
    <scope>NUCLEOTIDE SEQUENCE</scope>
</reference>
<feature type="domain" description="N-acetyltransferase" evidence="3">
    <location>
        <begin position="7"/>
        <end position="153"/>
    </location>
</feature>
<dbReference type="CDD" id="cd04301">
    <property type="entry name" value="NAT_SF"/>
    <property type="match status" value="1"/>
</dbReference>
<dbReference type="AlphaFoldDB" id="A0A6J6KGX4"/>
<dbReference type="PANTHER" id="PTHR43877:SF2">
    <property type="entry name" value="AMINOALKYLPHOSPHONATE N-ACETYLTRANSFERASE-RELATED"/>
    <property type="match status" value="1"/>
</dbReference>
<proteinExistence type="predicted"/>
<organism evidence="4">
    <name type="scientific">freshwater metagenome</name>
    <dbReference type="NCBI Taxonomy" id="449393"/>
    <lineage>
        <taxon>unclassified sequences</taxon>
        <taxon>metagenomes</taxon>
        <taxon>ecological metagenomes</taxon>
    </lineage>
</organism>
<dbReference type="PANTHER" id="PTHR43877">
    <property type="entry name" value="AMINOALKYLPHOSPHONATE N-ACETYLTRANSFERASE-RELATED-RELATED"/>
    <property type="match status" value="1"/>
</dbReference>
<keyword evidence="2" id="KW-0012">Acyltransferase</keyword>
<dbReference type="InterPro" id="IPR016181">
    <property type="entry name" value="Acyl_CoA_acyltransferase"/>
</dbReference>
<gene>
    <name evidence="4" type="ORF">UFOPK2158_01053</name>
</gene>
<evidence type="ECO:0000259" key="3">
    <source>
        <dbReference type="PROSITE" id="PS51186"/>
    </source>
</evidence>
<dbReference type="InterPro" id="IPR050832">
    <property type="entry name" value="Bact_Acetyltransf"/>
</dbReference>
<dbReference type="Gene3D" id="3.40.630.30">
    <property type="match status" value="1"/>
</dbReference>
<sequence>MTEKLAFHIRHIEARDRHQWEALFLAYGVFYETAFTQDIVEGVWEWLMDPVHSLSGFVAEHEGTVLGFAHLRQQADTFRAGPSWFLDDLFTAPSARGQGVGSALIEALKAHGASHGGGTLRWITAADNHTAQRLYDTLATRTSWVMYEVDAES</sequence>
<evidence type="ECO:0000256" key="2">
    <source>
        <dbReference type="ARBA" id="ARBA00023315"/>
    </source>
</evidence>
<keyword evidence="1" id="KW-0808">Transferase</keyword>
<name>A0A6J6KGX4_9ZZZZ</name>
<dbReference type="EMBL" id="CAEZVY010000116">
    <property type="protein sequence ID" value="CAB4648436.1"/>
    <property type="molecule type" value="Genomic_DNA"/>
</dbReference>
<accession>A0A6J6KGX4</accession>